<reference evidence="1" key="1">
    <citation type="submission" date="2021-02" db="EMBL/GenBank/DDBJ databases">
        <authorList>
            <person name="Nowell W R."/>
        </authorList>
    </citation>
    <scope>NUCLEOTIDE SEQUENCE</scope>
</reference>
<feature type="non-terminal residue" evidence="1">
    <location>
        <position position="1"/>
    </location>
</feature>
<dbReference type="Proteomes" id="UP000676336">
    <property type="component" value="Unassembled WGS sequence"/>
</dbReference>
<gene>
    <name evidence="1" type="ORF">SMN809_LOCUS48247</name>
</gene>
<dbReference type="EMBL" id="CAJOBI010154609">
    <property type="protein sequence ID" value="CAF4825873.1"/>
    <property type="molecule type" value="Genomic_DNA"/>
</dbReference>
<evidence type="ECO:0000313" key="1">
    <source>
        <dbReference type="EMBL" id="CAF4825873.1"/>
    </source>
</evidence>
<comment type="caution">
    <text evidence="1">The sequence shown here is derived from an EMBL/GenBank/DDBJ whole genome shotgun (WGS) entry which is preliminary data.</text>
</comment>
<evidence type="ECO:0000313" key="2">
    <source>
        <dbReference type="Proteomes" id="UP000676336"/>
    </source>
</evidence>
<sequence>ILIKMLNKTLNYTFNEKADERFIVARLDLFDRFYYLRIDLPLWESYLDIGLQQHLWPVSFVLNYLFFK</sequence>
<accession>A0A8S3BEP9</accession>
<proteinExistence type="predicted"/>
<dbReference type="AlphaFoldDB" id="A0A8S3BEP9"/>
<name>A0A8S3BEP9_9BILA</name>
<protein>
    <submittedName>
        <fullName evidence="1">Uncharacterized protein</fullName>
    </submittedName>
</protein>
<organism evidence="1 2">
    <name type="scientific">Rotaria magnacalcarata</name>
    <dbReference type="NCBI Taxonomy" id="392030"/>
    <lineage>
        <taxon>Eukaryota</taxon>
        <taxon>Metazoa</taxon>
        <taxon>Spiralia</taxon>
        <taxon>Gnathifera</taxon>
        <taxon>Rotifera</taxon>
        <taxon>Eurotatoria</taxon>
        <taxon>Bdelloidea</taxon>
        <taxon>Philodinida</taxon>
        <taxon>Philodinidae</taxon>
        <taxon>Rotaria</taxon>
    </lineage>
</organism>